<dbReference type="GO" id="GO:0030488">
    <property type="term" value="P:tRNA methylation"/>
    <property type="evidence" value="ECO:0007669"/>
    <property type="project" value="TreeGrafter"/>
</dbReference>
<dbReference type="GO" id="GO:0000049">
    <property type="term" value="F:tRNA binding"/>
    <property type="evidence" value="ECO:0007669"/>
    <property type="project" value="TreeGrafter"/>
</dbReference>
<feature type="region of interest" description="Disordered" evidence="2">
    <location>
        <begin position="240"/>
        <end position="263"/>
    </location>
</feature>
<sequence>MYLRILPHHQDTGGFFVAVLKKLAPWSSAEAVQRDETKTAEGENDIQASASPPKKKKRFYGYKEDPFIYFEKGEPVWKEQIQKFYGIKDSFDETLLLVRTREGKKRNVYLTTAAVKELVTDNEDKIKGAYVVGPFLHDRVISVCDQDAIQLLMGSDLDNPPQIHTLNPTTQEKLNQIETGSVALVYEADVEEEDKLSLYMVGWKGKASLKVYISKNDRVHFLRLIGADTSKFENDKIEDKFCGSKDDEDQGSVGNGDNQNDAD</sequence>
<dbReference type="PANTHER" id="PTHR22808">
    <property type="entry name" value="NCL1 YEAST -RELATED NOL1/NOP2/FMU SUN DOMAIN-CONTAINING"/>
    <property type="match status" value="1"/>
</dbReference>
<keyword evidence="1" id="KW-0949">S-adenosyl-L-methionine</keyword>
<keyword evidence="5" id="KW-1185">Reference proteome</keyword>
<dbReference type="AlphaFoldDB" id="A0A7R9ACJ3"/>
<dbReference type="InterPro" id="IPR057285">
    <property type="entry name" value="Pre-PUA_NSUN2"/>
</dbReference>
<keyword evidence="1" id="KW-0808">Transferase</keyword>
<comment type="caution">
    <text evidence="1">Lacks conserved residue(s) required for the propagation of feature annotation.</text>
</comment>
<proteinExistence type="inferred from homology"/>
<dbReference type="OrthoDB" id="6093671at2759"/>
<dbReference type="InterPro" id="IPR029063">
    <property type="entry name" value="SAM-dependent_MTases_sf"/>
</dbReference>
<keyword evidence="1" id="KW-0489">Methyltransferase</keyword>
<evidence type="ECO:0000259" key="3">
    <source>
        <dbReference type="PROSITE" id="PS51686"/>
    </source>
</evidence>
<dbReference type="PANTHER" id="PTHR22808:SF1">
    <property type="entry name" value="RNA CYTOSINE-C(5)-METHYLTRANSFERASE NSUN2-RELATED"/>
    <property type="match status" value="1"/>
</dbReference>
<dbReference type="Gene3D" id="3.40.50.150">
    <property type="entry name" value="Vaccinia Virus protein VP39"/>
    <property type="match status" value="1"/>
</dbReference>
<comment type="similarity">
    <text evidence="1">Belongs to the class I-like SAM-binding methyltransferase superfamily. RsmB/NOP family.</text>
</comment>
<accession>A0A7R9ACJ3</accession>
<organism evidence="4">
    <name type="scientific">Darwinula stevensoni</name>
    <dbReference type="NCBI Taxonomy" id="69355"/>
    <lineage>
        <taxon>Eukaryota</taxon>
        <taxon>Metazoa</taxon>
        <taxon>Ecdysozoa</taxon>
        <taxon>Arthropoda</taxon>
        <taxon>Crustacea</taxon>
        <taxon>Oligostraca</taxon>
        <taxon>Ostracoda</taxon>
        <taxon>Podocopa</taxon>
        <taxon>Podocopida</taxon>
        <taxon>Darwinulocopina</taxon>
        <taxon>Darwinuloidea</taxon>
        <taxon>Darwinulidae</taxon>
        <taxon>Darwinula</taxon>
    </lineage>
</organism>
<keyword evidence="1" id="KW-0694">RNA-binding</keyword>
<dbReference type="InterPro" id="IPR057286">
    <property type="entry name" value="PUA_NSUN2"/>
</dbReference>
<feature type="region of interest" description="Disordered" evidence="2">
    <location>
        <begin position="34"/>
        <end position="53"/>
    </location>
</feature>
<dbReference type="PROSITE" id="PS51686">
    <property type="entry name" value="SAM_MT_RSMB_NOP"/>
    <property type="match status" value="1"/>
</dbReference>
<evidence type="ECO:0000256" key="2">
    <source>
        <dbReference type="SAM" id="MobiDB-lite"/>
    </source>
</evidence>
<dbReference type="GO" id="GO:0005737">
    <property type="term" value="C:cytoplasm"/>
    <property type="evidence" value="ECO:0007669"/>
    <property type="project" value="TreeGrafter"/>
</dbReference>
<gene>
    <name evidence="4" type="ORF">DSTB1V02_LOCUS11442</name>
</gene>
<evidence type="ECO:0000313" key="5">
    <source>
        <dbReference type="Proteomes" id="UP000677054"/>
    </source>
</evidence>
<dbReference type="InterPro" id="IPR001678">
    <property type="entry name" value="MeTrfase_RsmB-F_NOP2_dom"/>
</dbReference>
<evidence type="ECO:0000256" key="1">
    <source>
        <dbReference type="PROSITE-ProRule" id="PRU01023"/>
    </source>
</evidence>
<dbReference type="Pfam" id="PF25376">
    <property type="entry name" value="Pre-PUA_NSUN2"/>
    <property type="match status" value="1"/>
</dbReference>
<dbReference type="InterPro" id="IPR023267">
    <property type="entry name" value="RCMT"/>
</dbReference>
<dbReference type="GO" id="GO:0016428">
    <property type="term" value="F:tRNA (cytidine-5-)-methyltransferase activity"/>
    <property type="evidence" value="ECO:0007669"/>
    <property type="project" value="TreeGrafter"/>
</dbReference>
<evidence type="ECO:0000313" key="4">
    <source>
        <dbReference type="EMBL" id="CAD7251680.1"/>
    </source>
</evidence>
<dbReference type="GO" id="GO:0005634">
    <property type="term" value="C:nucleus"/>
    <property type="evidence" value="ECO:0007669"/>
    <property type="project" value="TreeGrafter"/>
</dbReference>
<dbReference type="Pfam" id="PF25378">
    <property type="entry name" value="PUA_NSUN2"/>
    <property type="match status" value="1"/>
</dbReference>
<dbReference type="EMBL" id="LR903247">
    <property type="protein sequence ID" value="CAD7251680.1"/>
    <property type="molecule type" value="Genomic_DNA"/>
</dbReference>
<dbReference type="EMBL" id="CAJPEV010003730">
    <property type="protein sequence ID" value="CAG0900422.1"/>
    <property type="molecule type" value="Genomic_DNA"/>
</dbReference>
<name>A0A7R9ACJ3_9CRUS</name>
<reference evidence="4" key="1">
    <citation type="submission" date="2020-11" db="EMBL/GenBank/DDBJ databases">
        <authorList>
            <person name="Tran Van P."/>
        </authorList>
    </citation>
    <scope>NUCLEOTIDE SEQUENCE</scope>
</reference>
<protein>
    <recommendedName>
        <fullName evidence="3">SAM-dependent MTase RsmB/NOP-type domain-containing protein</fullName>
    </recommendedName>
</protein>
<dbReference type="Proteomes" id="UP000677054">
    <property type="component" value="Unassembled WGS sequence"/>
</dbReference>
<feature type="domain" description="SAM-dependent MTase RsmB/NOP-type" evidence="3">
    <location>
        <begin position="1"/>
        <end position="23"/>
    </location>
</feature>